<organism evidence="2 3">
    <name type="scientific">Protea cynaroides</name>
    <dbReference type="NCBI Taxonomy" id="273540"/>
    <lineage>
        <taxon>Eukaryota</taxon>
        <taxon>Viridiplantae</taxon>
        <taxon>Streptophyta</taxon>
        <taxon>Embryophyta</taxon>
        <taxon>Tracheophyta</taxon>
        <taxon>Spermatophyta</taxon>
        <taxon>Magnoliopsida</taxon>
        <taxon>Proteales</taxon>
        <taxon>Proteaceae</taxon>
        <taxon>Protea</taxon>
    </lineage>
</organism>
<dbReference type="OrthoDB" id="2016709at2759"/>
<evidence type="ECO:0000313" key="3">
    <source>
        <dbReference type="Proteomes" id="UP001141806"/>
    </source>
</evidence>
<name>A0A9Q0L3V8_9MAGN</name>
<evidence type="ECO:0000313" key="2">
    <source>
        <dbReference type="EMBL" id="KAJ4981806.1"/>
    </source>
</evidence>
<proteinExistence type="predicted"/>
<sequence length="533" mass="59871">MLCKDVSKRFSAERVLMLASSTGGRLHFSVYEKYLNGLERAIRKLKTQSESSLLSAFRSPKGEKILEVDGTITTQPVLQHGGIANWPGRLTLTDHALYFEALRVVSYDKPKIYDLSDDLKQTVKPELTGPWGTRLFDKAVLYKSISLPEPVVIEFPELKGHTRRDYWLAIIREILYAHKFIRKFQIEGIERAEVLSKAILGILRLQAVQEVGPAVPFRSVALLMFNLCDQLPGGDLILETLARISASRELDRTNKLSAGSGMHPISALAMLSNLGVALGRSSTVPEAELLVGEIVVGDMTALERAVRESRNSFKKVELAKATIDGVKVEGLDTNLAVMKELLFPVVELGKCLIFLASWDDPLKSLVFCSVSSYVIYRGWLGYVFALVLLFNAVFIVLTRCCNQGRPIDEVKVTAPPTMNTMEQLLAVQNAISQVEELIQEGNIVLLKLRALLFSAFPQASERVAFALLLMALFLAILPCKYIFLMIFLEIFTRNSPTREPSTQRWTRRLREWWFSIPAAPVVLERTNEEKKRK</sequence>
<protein>
    <submittedName>
        <fullName evidence="2">Uncharacterized protein</fullName>
    </submittedName>
</protein>
<evidence type="ECO:0000256" key="1">
    <source>
        <dbReference type="SAM" id="Phobius"/>
    </source>
</evidence>
<keyword evidence="3" id="KW-1185">Reference proteome</keyword>
<dbReference type="AlphaFoldDB" id="A0A9Q0L3V8"/>
<dbReference type="PANTHER" id="PTHR31860:SF6">
    <property type="entry name" value="HEAT-INDUCIBLE TRANSCRIPTION REPRESSOR (DUF639)"/>
    <property type="match status" value="1"/>
</dbReference>
<feature type="transmembrane region" description="Helical" evidence="1">
    <location>
        <begin position="463"/>
        <end position="488"/>
    </location>
</feature>
<comment type="caution">
    <text evidence="2">The sequence shown here is derived from an EMBL/GenBank/DDBJ whole genome shotgun (WGS) entry which is preliminary data.</text>
</comment>
<gene>
    <name evidence="2" type="ORF">NE237_032643</name>
</gene>
<feature type="transmembrane region" description="Helical" evidence="1">
    <location>
        <begin position="379"/>
        <end position="397"/>
    </location>
</feature>
<reference evidence="2" key="1">
    <citation type="journal article" date="2023" name="Plant J.">
        <title>The genome of the king protea, Protea cynaroides.</title>
        <authorList>
            <person name="Chang J."/>
            <person name="Duong T.A."/>
            <person name="Schoeman C."/>
            <person name="Ma X."/>
            <person name="Roodt D."/>
            <person name="Barker N."/>
            <person name="Li Z."/>
            <person name="Van de Peer Y."/>
            <person name="Mizrachi E."/>
        </authorList>
    </citation>
    <scope>NUCLEOTIDE SEQUENCE</scope>
    <source>
        <tissue evidence="2">Young leaves</tissue>
    </source>
</reference>
<keyword evidence="1" id="KW-0472">Membrane</keyword>
<dbReference type="InterPro" id="IPR006927">
    <property type="entry name" value="DUF639"/>
</dbReference>
<dbReference type="EMBL" id="JAMYWD010000001">
    <property type="protein sequence ID" value="KAJ4981806.1"/>
    <property type="molecule type" value="Genomic_DNA"/>
</dbReference>
<accession>A0A9Q0L3V8</accession>
<dbReference type="PANTHER" id="PTHR31860">
    <property type="entry name" value="HEAT-INDUCIBLE TRANSCRIPTION REPRESSOR (DUF639)-RELATED"/>
    <property type="match status" value="1"/>
</dbReference>
<keyword evidence="1" id="KW-0812">Transmembrane</keyword>
<dbReference type="Proteomes" id="UP001141806">
    <property type="component" value="Unassembled WGS sequence"/>
</dbReference>
<keyword evidence="1" id="KW-1133">Transmembrane helix</keyword>
<dbReference type="Pfam" id="PF04842">
    <property type="entry name" value="DUF639"/>
    <property type="match status" value="1"/>
</dbReference>